<accession>A0AA38FUZ9</accession>
<dbReference type="PANTHER" id="PTHR28632">
    <property type="entry name" value="TRANSLATION MACHINERY-ASSOCIATED PROTEIN 7"/>
    <property type="match status" value="1"/>
</dbReference>
<feature type="compositionally biased region" description="Basic and acidic residues" evidence="1">
    <location>
        <begin position="9"/>
        <end position="30"/>
    </location>
</feature>
<dbReference type="EMBL" id="JAHRHJ020000006">
    <property type="protein sequence ID" value="KAH9310914.1"/>
    <property type="molecule type" value="Genomic_DNA"/>
</dbReference>
<feature type="region of interest" description="Disordered" evidence="1">
    <location>
        <begin position="93"/>
        <end position="113"/>
    </location>
</feature>
<dbReference type="AlphaFoldDB" id="A0AA38FUZ9"/>
<dbReference type="Proteomes" id="UP000824469">
    <property type="component" value="Unassembled WGS sequence"/>
</dbReference>
<feature type="region of interest" description="Disordered" evidence="1">
    <location>
        <begin position="1"/>
        <end position="30"/>
    </location>
</feature>
<gene>
    <name evidence="2" type="ORF">KI387_025949</name>
</gene>
<evidence type="ECO:0000256" key="1">
    <source>
        <dbReference type="SAM" id="MobiDB-lite"/>
    </source>
</evidence>
<comment type="caution">
    <text evidence="2">The sequence shown here is derived from an EMBL/GenBank/DDBJ whole genome shotgun (WGS) entry which is preliminary data.</text>
</comment>
<dbReference type="InterPro" id="IPR015157">
    <property type="entry name" value="TMA7"/>
</dbReference>
<proteinExistence type="predicted"/>
<dbReference type="Pfam" id="PF09072">
    <property type="entry name" value="TMA7"/>
    <property type="match status" value="1"/>
</dbReference>
<sequence>GKAKPLKQPKQDKKEYDEHDLANIQKKKDEEKVLIPKARGDWSPLHFHRMRGWNRKSQFGRRRAHVTMKNRGVKLDCVDEKNVVVENISPITKESQPSVEVRQNDDVTTNGAN</sequence>
<evidence type="ECO:0000313" key="3">
    <source>
        <dbReference type="Proteomes" id="UP000824469"/>
    </source>
</evidence>
<feature type="non-terminal residue" evidence="2">
    <location>
        <position position="113"/>
    </location>
</feature>
<evidence type="ECO:0000313" key="2">
    <source>
        <dbReference type="EMBL" id="KAH9310914.1"/>
    </source>
</evidence>
<feature type="non-terminal residue" evidence="2">
    <location>
        <position position="1"/>
    </location>
</feature>
<organism evidence="2 3">
    <name type="scientific">Taxus chinensis</name>
    <name type="common">Chinese yew</name>
    <name type="synonym">Taxus wallichiana var. chinensis</name>
    <dbReference type="NCBI Taxonomy" id="29808"/>
    <lineage>
        <taxon>Eukaryota</taxon>
        <taxon>Viridiplantae</taxon>
        <taxon>Streptophyta</taxon>
        <taxon>Embryophyta</taxon>
        <taxon>Tracheophyta</taxon>
        <taxon>Spermatophyta</taxon>
        <taxon>Pinopsida</taxon>
        <taxon>Pinidae</taxon>
        <taxon>Conifers II</taxon>
        <taxon>Cupressales</taxon>
        <taxon>Taxaceae</taxon>
        <taxon>Taxus</taxon>
    </lineage>
</organism>
<reference evidence="2 3" key="1">
    <citation type="journal article" date="2021" name="Nat. Plants">
        <title>The Taxus genome provides insights into paclitaxel biosynthesis.</title>
        <authorList>
            <person name="Xiong X."/>
            <person name="Gou J."/>
            <person name="Liao Q."/>
            <person name="Li Y."/>
            <person name="Zhou Q."/>
            <person name="Bi G."/>
            <person name="Li C."/>
            <person name="Du R."/>
            <person name="Wang X."/>
            <person name="Sun T."/>
            <person name="Guo L."/>
            <person name="Liang H."/>
            <person name="Lu P."/>
            <person name="Wu Y."/>
            <person name="Zhang Z."/>
            <person name="Ro D.K."/>
            <person name="Shang Y."/>
            <person name="Huang S."/>
            <person name="Yan J."/>
        </authorList>
    </citation>
    <scope>NUCLEOTIDE SEQUENCE [LARGE SCALE GENOMIC DNA]</scope>
    <source>
        <strain evidence="2">Ta-2019</strain>
    </source>
</reference>
<name>A0AA38FUZ9_TAXCH</name>
<protein>
    <submittedName>
        <fullName evidence="2">Uncharacterized protein</fullName>
    </submittedName>
</protein>
<keyword evidence="3" id="KW-1185">Reference proteome</keyword>